<dbReference type="GO" id="GO:0003676">
    <property type="term" value="F:nucleic acid binding"/>
    <property type="evidence" value="ECO:0007669"/>
    <property type="project" value="InterPro"/>
</dbReference>
<protein>
    <submittedName>
        <fullName evidence="3">DDE-1 domain-containing protein</fullName>
    </submittedName>
</protein>
<proteinExistence type="predicted"/>
<accession>A0A5S6QB08</accession>
<sequence>MIIFKRRRRPDVKLPRGVVVHFHRNGWVDEDGVRLWIDSIWGKRSGHVNNENLLVRDAFRSHTTESIKPHLKECKVQTVVIPGGLASVLQPLDVSLNKPLKDHLHEEWNQWMKNGHKLYTRSGYMWPPTLETLYQFVVTAWSKIKVETIIKSFKKCCISNMVDGTVDDVPWEREAHELDSDSSMEQLAGEDHTFPQDVADLPILEKLPESSSEVFSPCYHSTT</sequence>
<dbReference type="WBParaSite" id="TMUE_1000004383.1">
    <property type="protein sequence ID" value="TMUE_1000004383.1"/>
    <property type="gene ID" value="WBGene00288181"/>
</dbReference>
<dbReference type="AlphaFoldDB" id="A0A5S6QB08"/>
<dbReference type="InterPro" id="IPR004875">
    <property type="entry name" value="DDE_SF_endonuclease_dom"/>
</dbReference>
<evidence type="ECO:0000313" key="3">
    <source>
        <dbReference type="WBParaSite" id="TMUE_1000004383.1"/>
    </source>
</evidence>
<keyword evidence="2" id="KW-1185">Reference proteome</keyword>
<name>A0A5S6QB08_TRIMR</name>
<dbReference type="Proteomes" id="UP000046395">
    <property type="component" value="Unassembled WGS sequence"/>
</dbReference>
<organism evidence="2 3">
    <name type="scientific">Trichuris muris</name>
    <name type="common">Mouse whipworm</name>
    <dbReference type="NCBI Taxonomy" id="70415"/>
    <lineage>
        <taxon>Eukaryota</taxon>
        <taxon>Metazoa</taxon>
        <taxon>Ecdysozoa</taxon>
        <taxon>Nematoda</taxon>
        <taxon>Enoplea</taxon>
        <taxon>Dorylaimia</taxon>
        <taxon>Trichinellida</taxon>
        <taxon>Trichuridae</taxon>
        <taxon>Trichuris</taxon>
    </lineage>
</organism>
<evidence type="ECO:0000313" key="2">
    <source>
        <dbReference type="Proteomes" id="UP000046395"/>
    </source>
</evidence>
<evidence type="ECO:0000259" key="1">
    <source>
        <dbReference type="Pfam" id="PF03184"/>
    </source>
</evidence>
<reference evidence="3" key="1">
    <citation type="submission" date="2019-12" db="UniProtKB">
        <authorList>
            <consortium name="WormBaseParasite"/>
        </authorList>
    </citation>
    <scope>IDENTIFICATION</scope>
</reference>
<dbReference type="Pfam" id="PF03184">
    <property type="entry name" value="DDE_1"/>
    <property type="match status" value="1"/>
</dbReference>
<feature type="domain" description="DDE-1" evidence="1">
    <location>
        <begin position="4"/>
        <end position="153"/>
    </location>
</feature>